<gene>
    <name evidence="2" type="primary">ATP8</name>
</gene>
<proteinExistence type="predicted"/>
<accession>A0A8K1ZFD3</accession>
<protein>
    <submittedName>
        <fullName evidence="2">ATP synthase F0 subunit 8</fullName>
    </submittedName>
</protein>
<evidence type="ECO:0000313" key="2">
    <source>
        <dbReference type="EMBL" id="UGS80233.1"/>
    </source>
</evidence>
<geneLocation type="mitochondrion" evidence="2"/>
<dbReference type="AlphaFoldDB" id="A0A8K1ZFD3"/>
<keyword evidence="1" id="KW-0812">Transmembrane</keyword>
<keyword evidence="2" id="KW-0496">Mitochondrion</keyword>
<dbReference type="EMBL" id="MZ274187">
    <property type="protein sequence ID" value="UGS80233.1"/>
    <property type="molecule type" value="Genomic_DNA"/>
</dbReference>
<keyword evidence="1" id="KW-0472">Membrane</keyword>
<organism evidence="2">
    <name type="scientific">Ectopsocopsis cryptomeriae</name>
    <dbReference type="NCBI Taxonomy" id="297975"/>
    <lineage>
        <taxon>Eukaryota</taxon>
        <taxon>Metazoa</taxon>
        <taxon>Ecdysozoa</taxon>
        <taxon>Arthropoda</taxon>
        <taxon>Hexapoda</taxon>
        <taxon>Insecta</taxon>
        <taxon>Pterygota</taxon>
        <taxon>Neoptera</taxon>
        <taxon>Paraneoptera</taxon>
        <taxon>Psocodea</taxon>
        <taxon>Psocomorpha</taxon>
        <taxon>Homilopsocidea</taxon>
        <taxon>Lachesilloidea</taxon>
        <taxon>Ectopsocidae</taxon>
        <taxon>Ectopsocopsis</taxon>
    </lineage>
</organism>
<feature type="transmembrane region" description="Helical" evidence="1">
    <location>
        <begin position="6"/>
        <end position="30"/>
    </location>
</feature>
<name>A0A8K1ZFD3_9NEOP</name>
<keyword evidence="1" id="KW-1133">Transmembrane helix</keyword>
<reference evidence="2" key="1">
    <citation type="submission" date="2021-05" db="EMBL/GenBank/DDBJ databases">
        <title>Mitochondrial genomes within bark lice (Insecta: Psocodea: Psocomorpha) reveal novel gene rearrangements containing phylogenetic signal.</title>
        <authorList>
            <person name="Saenz Manchola O.F."/>
            <person name="Virrueta Herrera S."/>
            <person name="D'alessio L.M."/>
            <person name="Yoshizawa K."/>
            <person name="Garcia Aldrete A.N."/>
            <person name="Johnson K.P."/>
        </authorList>
    </citation>
    <scope>NUCLEOTIDE SEQUENCE</scope>
</reference>
<evidence type="ECO:0000256" key="1">
    <source>
        <dbReference type="SAM" id="Phobius"/>
    </source>
</evidence>
<sequence length="52" mass="6388">MPQMNPIWWLSLMLMFLTILLLTNTMIFFLKTYSPFSKIFNKKNISTNNWKW</sequence>